<evidence type="ECO:0000313" key="8">
    <source>
        <dbReference type="Proteomes" id="UP000824890"/>
    </source>
</evidence>
<keyword evidence="2" id="KW-0210">Decarboxylase</keyword>
<name>A0ABQ7Y0C9_BRANA</name>
<reference evidence="7 8" key="1">
    <citation type="submission" date="2021-05" db="EMBL/GenBank/DDBJ databases">
        <title>Genome Assembly of Synthetic Allotetraploid Brassica napus Reveals Homoeologous Exchanges between Subgenomes.</title>
        <authorList>
            <person name="Davis J.T."/>
        </authorList>
    </citation>
    <scope>NUCLEOTIDE SEQUENCE [LARGE SCALE GENOMIC DNA]</scope>
    <source>
        <strain evidence="8">cv. Da-Ae</strain>
        <tissue evidence="7">Seedling</tissue>
    </source>
</reference>
<evidence type="ECO:0000313" key="7">
    <source>
        <dbReference type="EMBL" id="KAH0861042.1"/>
    </source>
</evidence>
<dbReference type="Pfam" id="PF02784">
    <property type="entry name" value="Orn_Arg_deC_N"/>
    <property type="match status" value="1"/>
</dbReference>
<keyword evidence="3" id="KW-0663">Pyridoxal phosphate</keyword>
<evidence type="ECO:0000259" key="6">
    <source>
        <dbReference type="Pfam" id="PF02784"/>
    </source>
</evidence>
<dbReference type="InterPro" id="IPR022657">
    <property type="entry name" value="De-COase2_CS"/>
</dbReference>
<comment type="caution">
    <text evidence="7">The sequence shown here is derived from an EMBL/GenBank/DDBJ whole genome shotgun (WGS) entry which is preliminary data.</text>
</comment>
<evidence type="ECO:0000256" key="1">
    <source>
        <dbReference type="ARBA" id="ARBA00001933"/>
    </source>
</evidence>
<protein>
    <recommendedName>
        <fullName evidence="9">Diaminopimelate decarboxylase</fullName>
    </recommendedName>
</protein>
<dbReference type="InterPro" id="IPR002986">
    <property type="entry name" value="DAP_deCOOHase_LysA"/>
</dbReference>
<dbReference type="CDD" id="cd06828">
    <property type="entry name" value="PLPDE_III_DapDC"/>
    <property type="match status" value="1"/>
</dbReference>
<sequence length="503" mass="55676">MASATQLLSQPPSLRGNLNRYQSSLPRISFLSLNSTSKPLNRLSVKAAAAASQNSVKTPTKDAAFKHCFKKSSDGFLYCEGTKVEEIMESVERRPFYLYSKPQITRNVEAYKEALEGVRSVIGYAIKANNNLKILEHLRSKGCGAVLVSGNELRLALIAGFDPTKYKSFFLFLKGCSFGCRRCIFNGNGKLLEDLVLAAQEGVFVNVDSEFDLENIVEASRISGKQVNVLLRINPDVDPQVHPYVATGNKNSKFGIRNEKLQWFLDEVKAHPNELKLVGAHCHLGSTITKVDIFRDAAVLMVEYIDEIRRQGFEVSYLNIGGGLGIDYYHAGAVLPTPMDLINTVRELVLSRDLNLIIEPGRSLIANTCCFVNHVTGVKTNGTKNFIVIDGSMAELIRPSLYDAYQHIELVSPPAPEAEVSKFDVVGPVCESADFLGKDRELPTPPKGAGLVVHDAGAYCMSMASTYNLKMRPPEYWVEDDGSITKIRHAETFEDHLRFFNGL</sequence>
<evidence type="ECO:0000256" key="3">
    <source>
        <dbReference type="ARBA" id="ARBA00022898"/>
    </source>
</evidence>
<dbReference type="Proteomes" id="UP000824890">
    <property type="component" value="Unassembled WGS sequence"/>
</dbReference>
<proteinExistence type="inferred from homology"/>
<evidence type="ECO:0000256" key="4">
    <source>
        <dbReference type="ARBA" id="ARBA00023239"/>
    </source>
</evidence>
<gene>
    <name evidence="7" type="ORF">HID58_089303</name>
</gene>
<dbReference type="Gene3D" id="3.20.20.10">
    <property type="entry name" value="Alanine racemase"/>
    <property type="match status" value="1"/>
</dbReference>
<comment type="cofactor">
    <cofactor evidence="1">
        <name>pyridoxal 5'-phosphate</name>
        <dbReference type="ChEBI" id="CHEBI:597326"/>
    </cofactor>
</comment>
<organism evidence="7 8">
    <name type="scientific">Brassica napus</name>
    <name type="common">Rape</name>
    <dbReference type="NCBI Taxonomy" id="3708"/>
    <lineage>
        <taxon>Eukaryota</taxon>
        <taxon>Viridiplantae</taxon>
        <taxon>Streptophyta</taxon>
        <taxon>Embryophyta</taxon>
        <taxon>Tracheophyta</taxon>
        <taxon>Spermatophyta</taxon>
        <taxon>Magnoliopsida</taxon>
        <taxon>eudicotyledons</taxon>
        <taxon>Gunneridae</taxon>
        <taxon>Pentapetalae</taxon>
        <taxon>rosids</taxon>
        <taxon>malvids</taxon>
        <taxon>Brassicales</taxon>
        <taxon>Brassicaceae</taxon>
        <taxon>Brassiceae</taxon>
        <taxon>Brassica</taxon>
    </lineage>
</organism>
<dbReference type="Pfam" id="PF00278">
    <property type="entry name" value="Orn_DAP_Arg_deC"/>
    <property type="match status" value="1"/>
</dbReference>
<dbReference type="NCBIfam" id="TIGR01048">
    <property type="entry name" value="lysA"/>
    <property type="match status" value="1"/>
</dbReference>
<keyword evidence="8" id="KW-1185">Reference proteome</keyword>
<dbReference type="InterPro" id="IPR009006">
    <property type="entry name" value="Ala_racemase/Decarboxylase_C"/>
</dbReference>
<dbReference type="PANTHER" id="PTHR43727">
    <property type="entry name" value="DIAMINOPIMELATE DECARBOXYLASE"/>
    <property type="match status" value="1"/>
</dbReference>
<dbReference type="Gene3D" id="2.40.37.10">
    <property type="entry name" value="Lyase, Ornithine Decarboxylase, Chain A, domain 1"/>
    <property type="match status" value="1"/>
</dbReference>
<dbReference type="HAMAP" id="MF_02120">
    <property type="entry name" value="LysA"/>
    <property type="match status" value="1"/>
</dbReference>
<evidence type="ECO:0000256" key="2">
    <source>
        <dbReference type="ARBA" id="ARBA00022793"/>
    </source>
</evidence>
<feature type="domain" description="Orn/DAP/Arg decarboxylase 2 N-terminal" evidence="6">
    <location>
        <begin position="103"/>
        <end position="366"/>
    </location>
</feature>
<dbReference type="InterPro" id="IPR022643">
    <property type="entry name" value="De-COase2_C"/>
</dbReference>
<evidence type="ECO:0008006" key="9">
    <source>
        <dbReference type="Google" id="ProtNLM"/>
    </source>
</evidence>
<evidence type="ECO:0000259" key="5">
    <source>
        <dbReference type="Pfam" id="PF00278"/>
    </source>
</evidence>
<dbReference type="PROSITE" id="PS00878">
    <property type="entry name" value="ODR_DC_2_1"/>
    <property type="match status" value="1"/>
</dbReference>
<dbReference type="SUPFAM" id="SSF51419">
    <property type="entry name" value="PLP-binding barrel"/>
    <property type="match status" value="1"/>
</dbReference>
<dbReference type="PROSITE" id="PS00879">
    <property type="entry name" value="ODR_DC_2_2"/>
    <property type="match status" value="1"/>
</dbReference>
<feature type="domain" description="Orn/DAP/Arg decarboxylase 2 C-terminal" evidence="5">
    <location>
        <begin position="98"/>
        <end position="457"/>
    </location>
</feature>
<dbReference type="InterPro" id="IPR022653">
    <property type="entry name" value="De-COase2_pyr-phos_BS"/>
</dbReference>
<dbReference type="SUPFAM" id="SSF50621">
    <property type="entry name" value="Alanine racemase C-terminal domain-like"/>
    <property type="match status" value="1"/>
</dbReference>
<dbReference type="InterPro" id="IPR029066">
    <property type="entry name" value="PLP-binding_barrel"/>
</dbReference>
<keyword evidence="4" id="KW-0456">Lyase</keyword>
<dbReference type="EMBL" id="JAGKQM010000019">
    <property type="protein sequence ID" value="KAH0861042.1"/>
    <property type="molecule type" value="Genomic_DNA"/>
</dbReference>
<dbReference type="PRINTS" id="PR01179">
    <property type="entry name" value="ODADCRBXLASE"/>
</dbReference>
<dbReference type="InterPro" id="IPR000183">
    <property type="entry name" value="Orn/DAP/Arg_de-COase"/>
</dbReference>
<accession>A0ABQ7Y0C9</accession>
<dbReference type="PANTHER" id="PTHR43727:SF2">
    <property type="entry name" value="GROUP IV DECARBOXYLASE"/>
    <property type="match status" value="1"/>
</dbReference>
<dbReference type="PRINTS" id="PR01181">
    <property type="entry name" value="DAPDCRBXLASE"/>
</dbReference>
<dbReference type="InterPro" id="IPR022644">
    <property type="entry name" value="De-COase2_N"/>
</dbReference>